<organism evidence="1 2">
    <name type="scientific">Pseudomonas syringae pv. actinidiae ICMP 18807</name>
    <dbReference type="NCBI Taxonomy" id="1194404"/>
    <lineage>
        <taxon>Bacteria</taxon>
        <taxon>Pseudomonadati</taxon>
        <taxon>Pseudomonadota</taxon>
        <taxon>Gammaproteobacteria</taxon>
        <taxon>Pseudomonadales</taxon>
        <taxon>Pseudomonadaceae</taxon>
        <taxon>Pseudomonas</taxon>
        <taxon>Pseudomonas syringae</taxon>
    </lineage>
</organism>
<dbReference type="PATRIC" id="fig|1194404.4.peg.5525"/>
<comment type="caution">
    <text evidence="1">The sequence shown here is derived from an EMBL/GenBank/DDBJ whole genome shotgun (WGS) entry which is preliminary data.</text>
</comment>
<dbReference type="PROSITE" id="PS51257">
    <property type="entry name" value="PROKAR_LIPOPROTEIN"/>
    <property type="match status" value="1"/>
</dbReference>
<dbReference type="EMBL" id="AOKG01001823">
    <property type="protein sequence ID" value="EPN43853.1"/>
    <property type="molecule type" value="Genomic_DNA"/>
</dbReference>
<feature type="non-terminal residue" evidence="1">
    <location>
        <position position="34"/>
    </location>
</feature>
<sequence>MNIKWLMPLAIALLLAACDDKPQPESGFAGLGNA</sequence>
<protein>
    <recommendedName>
        <fullName evidence="3">Lipoprotein</fullName>
    </recommendedName>
</protein>
<evidence type="ECO:0000313" key="2">
    <source>
        <dbReference type="Proteomes" id="UP000015729"/>
    </source>
</evidence>
<proteinExistence type="predicted"/>
<gene>
    <name evidence="1" type="ORF">A244_26756</name>
</gene>
<evidence type="ECO:0000313" key="1">
    <source>
        <dbReference type="EMBL" id="EPN43853.1"/>
    </source>
</evidence>
<accession>S6TKZ1</accession>
<reference evidence="1 2" key="1">
    <citation type="journal article" date="2013" name="PLoS Pathog.">
        <title>Genomic analysis of the Kiwifruit pathogen Pseudomonas syringae pv. actinidiae provides insight into the origins of an emergent plant disease.</title>
        <authorList>
            <person name="McCann H.C."/>
            <person name="Rikkerink E.H."/>
            <person name="Bertels F."/>
            <person name="Fiers M."/>
            <person name="Lu A."/>
            <person name="Rees-George J."/>
            <person name="Andersen M.T."/>
            <person name="Gleave A.P."/>
            <person name="Haubold B."/>
            <person name="Wohlers M.W."/>
            <person name="Guttman D.S."/>
            <person name="Wang P.W."/>
            <person name="Straub C."/>
            <person name="Vanneste J.L."/>
            <person name="Rainey P.B."/>
            <person name="Templeton M.D."/>
        </authorList>
    </citation>
    <scope>NUCLEOTIDE SEQUENCE [LARGE SCALE GENOMIC DNA]</scope>
    <source>
        <strain evidence="1 2">ICMP 18807</strain>
    </source>
</reference>
<name>S6TKZ1_PSESF</name>
<evidence type="ECO:0008006" key="3">
    <source>
        <dbReference type="Google" id="ProtNLM"/>
    </source>
</evidence>
<dbReference type="AlphaFoldDB" id="S6TKZ1"/>
<dbReference type="Proteomes" id="UP000015729">
    <property type="component" value="Unassembled WGS sequence"/>
</dbReference>